<evidence type="ECO:0000256" key="1">
    <source>
        <dbReference type="ARBA" id="ARBA00003483"/>
    </source>
</evidence>
<dbReference type="PANTHER" id="PTHR43247:SF1">
    <property type="entry name" value="PHOSPHOSERINE AMINOTRANSFERASE"/>
    <property type="match status" value="1"/>
</dbReference>
<sequence>MRVYNFSAGPSMLPLEVLEEAQKELLDFAGTGMSVCEISHRDKAFSAIVEEAEANLRELMNIPDDYCVLFVQGGASQQFAAVPLNLMHTGKADYVVTGNFSKKAWQEGKIFGEARCVASSEDKTYTYIPDVDKIAFNDDADYVHICSNNTIFGTRYIKFPTVKAPLVADMSSEILSREIDVTKFGVIYAGAQKNVAPAGVTIVIARKDLIENPLPGCPTMLKWKTQADNGSLYNTPPCFAIYMANLVFRHLKKLGGIREINKVNEYKAGLLYDFIDNSKFYTNGVQKEYRSIMNVPFVTPSKETDEKFVKESKAAGLVSLKGHRLVGGMRASIYNAMPVEGVKALIEFMKKFETENA</sequence>
<comment type="subcellular location">
    <subcellularLocation>
        <location evidence="11">Cytoplasm</location>
    </subcellularLocation>
</comment>
<dbReference type="GO" id="GO:0005737">
    <property type="term" value="C:cytoplasm"/>
    <property type="evidence" value="ECO:0007669"/>
    <property type="project" value="UniProtKB-SubCell"/>
</dbReference>
<evidence type="ECO:0000313" key="15">
    <source>
        <dbReference type="Proteomes" id="UP000824249"/>
    </source>
</evidence>
<keyword evidence="4 11" id="KW-0032">Aminotransferase</keyword>
<comment type="function">
    <text evidence="1 11">Catalyzes the reversible conversion of 3-phosphohydroxypyruvate to phosphoserine and of 3-hydroxy-2-oxo-4-phosphonooxybutanoate to phosphohydroxythreonine.</text>
</comment>
<dbReference type="InterPro" id="IPR020578">
    <property type="entry name" value="Aminotrans_V_PyrdxlP_BS"/>
</dbReference>
<organism evidence="14 15">
    <name type="scientific">Candidatus Borkfalkia faecigallinarum</name>
    <dbReference type="NCBI Taxonomy" id="2838509"/>
    <lineage>
        <taxon>Bacteria</taxon>
        <taxon>Bacillati</taxon>
        <taxon>Bacillota</taxon>
        <taxon>Clostridia</taxon>
        <taxon>Christensenellales</taxon>
        <taxon>Christensenellaceae</taxon>
        <taxon>Candidatus Borkfalkia</taxon>
    </lineage>
</organism>
<dbReference type="FunFam" id="3.40.640.10:FF:000010">
    <property type="entry name" value="Phosphoserine aminotransferase"/>
    <property type="match status" value="1"/>
</dbReference>
<dbReference type="EMBL" id="DXFD01000092">
    <property type="protein sequence ID" value="HIX47280.1"/>
    <property type="molecule type" value="Genomic_DNA"/>
</dbReference>
<comment type="catalytic activity">
    <reaction evidence="9 11">
        <text>4-(phosphooxy)-L-threonine + 2-oxoglutarate = (R)-3-hydroxy-2-oxo-4-phosphooxybutanoate + L-glutamate</text>
        <dbReference type="Rhea" id="RHEA:16573"/>
        <dbReference type="ChEBI" id="CHEBI:16810"/>
        <dbReference type="ChEBI" id="CHEBI:29985"/>
        <dbReference type="ChEBI" id="CHEBI:58452"/>
        <dbReference type="ChEBI" id="CHEBI:58538"/>
        <dbReference type="EC" id="2.6.1.52"/>
    </reaction>
</comment>
<dbReference type="Pfam" id="PF00266">
    <property type="entry name" value="Aminotran_5"/>
    <property type="match status" value="1"/>
</dbReference>
<evidence type="ECO:0000256" key="4">
    <source>
        <dbReference type="ARBA" id="ARBA00022576"/>
    </source>
</evidence>
<dbReference type="InterPro" id="IPR015424">
    <property type="entry name" value="PyrdxlP-dep_Trfase"/>
</dbReference>
<evidence type="ECO:0000259" key="13">
    <source>
        <dbReference type="Pfam" id="PF00266"/>
    </source>
</evidence>
<dbReference type="InterPro" id="IPR022278">
    <property type="entry name" value="Pser_aminoTfrase"/>
</dbReference>
<evidence type="ECO:0000256" key="7">
    <source>
        <dbReference type="ARBA" id="ARBA00022898"/>
    </source>
</evidence>
<reference evidence="14" key="2">
    <citation type="submission" date="2021-04" db="EMBL/GenBank/DDBJ databases">
        <authorList>
            <person name="Gilroy R."/>
        </authorList>
    </citation>
    <scope>NUCLEOTIDE SEQUENCE</scope>
    <source>
        <strain evidence="14">26628</strain>
    </source>
</reference>
<name>A0A9D1VVB4_9FIRM</name>
<dbReference type="PROSITE" id="PS00595">
    <property type="entry name" value="AA_TRANSFER_CLASS_5"/>
    <property type="match status" value="1"/>
</dbReference>
<comment type="pathway">
    <text evidence="2 11 12">Amino-acid biosynthesis; L-serine biosynthesis; L-serine from 3-phospho-D-glycerate: step 2/3.</text>
</comment>
<dbReference type="Proteomes" id="UP000824249">
    <property type="component" value="Unassembled WGS sequence"/>
</dbReference>
<accession>A0A9D1VVB4</accession>
<protein>
    <recommendedName>
        <fullName evidence="11">Phosphoserine aminotransferase</fullName>
        <ecNumber evidence="11">2.6.1.52</ecNumber>
    </recommendedName>
    <alternativeName>
        <fullName evidence="11">Phosphohydroxythreonine aminotransferase</fullName>
        <shortName evidence="11">PSAT</shortName>
    </alternativeName>
</protein>
<reference evidence="14" key="1">
    <citation type="journal article" date="2021" name="PeerJ">
        <title>Extensive microbial diversity within the chicken gut microbiome revealed by metagenomics and culture.</title>
        <authorList>
            <person name="Gilroy R."/>
            <person name="Ravi A."/>
            <person name="Getino M."/>
            <person name="Pursley I."/>
            <person name="Horton D.L."/>
            <person name="Alikhan N.F."/>
            <person name="Baker D."/>
            <person name="Gharbi K."/>
            <person name="Hall N."/>
            <person name="Watson M."/>
            <person name="Adriaenssens E.M."/>
            <person name="Foster-Nyarko E."/>
            <person name="Jarju S."/>
            <person name="Secka A."/>
            <person name="Antonio M."/>
            <person name="Oren A."/>
            <person name="Chaudhuri R.R."/>
            <person name="La Ragione R."/>
            <person name="Hildebrand F."/>
            <person name="Pallen M.J."/>
        </authorList>
    </citation>
    <scope>NUCLEOTIDE SEQUENCE</scope>
    <source>
        <strain evidence="14">26628</strain>
    </source>
</reference>
<comment type="similarity">
    <text evidence="3 11">Belongs to the class-V pyridoxal-phosphate-dependent aminotransferase family. SerC subfamily.</text>
</comment>
<keyword evidence="6 11" id="KW-0808">Transferase</keyword>
<feature type="domain" description="Aminotransferase class V" evidence="13">
    <location>
        <begin position="3"/>
        <end position="345"/>
    </location>
</feature>
<proteinExistence type="inferred from homology"/>
<keyword evidence="5 11" id="KW-0028">Amino-acid biosynthesis</keyword>
<dbReference type="EC" id="2.6.1.52" evidence="11"/>
<feature type="modified residue" description="N6-(pyridoxal phosphate)lysine" evidence="11">
    <location>
        <position position="193"/>
    </location>
</feature>
<dbReference type="SUPFAM" id="SSF53383">
    <property type="entry name" value="PLP-dependent transferases"/>
    <property type="match status" value="1"/>
</dbReference>
<dbReference type="Gene3D" id="3.40.640.10">
    <property type="entry name" value="Type I PLP-dependent aspartate aminotransferase-like (Major domain)"/>
    <property type="match status" value="1"/>
</dbReference>
<evidence type="ECO:0000256" key="2">
    <source>
        <dbReference type="ARBA" id="ARBA00005099"/>
    </source>
</evidence>
<dbReference type="InterPro" id="IPR015421">
    <property type="entry name" value="PyrdxlP-dep_Trfase_major"/>
</dbReference>
<dbReference type="PIRSF" id="PIRSF000525">
    <property type="entry name" value="SerC"/>
    <property type="match status" value="1"/>
</dbReference>
<feature type="binding site" evidence="11">
    <location>
        <position position="100"/>
    </location>
    <ligand>
        <name>pyridoxal 5'-phosphate</name>
        <dbReference type="ChEBI" id="CHEBI:597326"/>
    </ligand>
</feature>
<feature type="binding site" evidence="11">
    <location>
        <position position="41"/>
    </location>
    <ligand>
        <name>L-glutamate</name>
        <dbReference type="ChEBI" id="CHEBI:29985"/>
    </ligand>
</feature>
<feature type="binding site" evidence="11">
    <location>
        <position position="192"/>
    </location>
    <ligand>
        <name>pyridoxal 5'-phosphate</name>
        <dbReference type="ChEBI" id="CHEBI:597326"/>
    </ligand>
</feature>
<dbReference type="GO" id="GO:0004648">
    <property type="term" value="F:O-phospho-L-serine:2-oxoglutarate aminotransferase activity"/>
    <property type="evidence" value="ECO:0007669"/>
    <property type="project" value="UniProtKB-UniRule"/>
</dbReference>
<comment type="cofactor">
    <cofactor evidence="11">
        <name>pyridoxal 5'-phosphate</name>
        <dbReference type="ChEBI" id="CHEBI:597326"/>
    </cofactor>
    <text evidence="11">Binds 1 pyridoxal phosphate per subunit.</text>
</comment>
<keyword evidence="8 11" id="KW-0718">Serine biosynthesis</keyword>
<comment type="catalytic activity">
    <reaction evidence="10 11 12">
        <text>O-phospho-L-serine + 2-oxoglutarate = 3-phosphooxypyruvate + L-glutamate</text>
        <dbReference type="Rhea" id="RHEA:14329"/>
        <dbReference type="ChEBI" id="CHEBI:16810"/>
        <dbReference type="ChEBI" id="CHEBI:18110"/>
        <dbReference type="ChEBI" id="CHEBI:29985"/>
        <dbReference type="ChEBI" id="CHEBI:57524"/>
        <dbReference type="EC" id="2.6.1.52"/>
    </reaction>
</comment>
<dbReference type="HAMAP" id="MF_00160">
    <property type="entry name" value="SerC_aminotrans_5"/>
    <property type="match status" value="1"/>
</dbReference>
<dbReference type="AlphaFoldDB" id="A0A9D1VVB4"/>
<evidence type="ECO:0000256" key="12">
    <source>
        <dbReference type="RuleBase" id="RU004505"/>
    </source>
</evidence>
<comment type="caution">
    <text evidence="14">The sequence shown here is derived from an EMBL/GenBank/DDBJ whole genome shotgun (WGS) entry which is preliminary data.</text>
</comment>
<feature type="binding site" evidence="11">
    <location>
        <begin position="234"/>
        <end position="235"/>
    </location>
    <ligand>
        <name>pyridoxal 5'-phosphate</name>
        <dbReference type="ChEBI" id="CHEBI:597326"/>
    </ligand>
</feature>
<feature type="binding site" evidence="11">
    <location>
        <position position="150"/>
    </location>
    <ligand>
        <name>pyridoxal 5'-phosphate</name>
        <dbReference type="ChEBI" id="CHEBI:597326"/>
    </ligand>
</feature>
<dbReference type="FunFam" id="3.90.1150.10:FF:000006">
    <property type="entry name" value="Phosphoserine aminotransferase"/>
    <property type="match status" value="1"/>
</dbReference>
<dbReference type="Gene3D" id="3.90.1150.10">
    <property type="entry name" value="Aspartate Aminotransferase, domain 1"/>
    <property type="match status" value="1"/>
</dbReference>
<evidence type="ECO:0000256" key="11">
    <source>
        <dbReference type="HAMAP-Rule" id="MF_00160"/>
    </source>
</evidence>
<evidence type="ECO:0000256" key="5">
    <source>
        <dbReference type="ARBA" id="ARBA00022605"/>
    </source>
</evidence>
<comment type="caution">
    <text evidence="11">Lacks conserved residue(s) required for the propagation of feature annotation.</text>
</comment>
<evidence type="ECO:0000313" key="14">
    <source>
        <dbReference type="EMBL" id="HIX47280.1"/>
    </source>
</evidence>
<comment type="subunit">
    <text evidence="11">Homodimer.</text>
</comment>
<dbReference type="NCBIfam" id="TIGR01364">
    <property type="entry name" value="serC_1"/>
    <property type="match status" value="1"/>
</dbReference>
<dbReference type="InterPro" id="IPR015422">
    <property type="entry name" value="PyrdxlP-dep_Trfase_small"/>
</dbReference>
<evidence type="ECO:0000256" key="3">
    <source>
        <dbReference type="ARBA" id="ARBA00006904"/>
    </source>
</evidence>
<dbReference type="InterPro" id="IPR000192">
    <property type="entry name" value="Aminotrans_V_dom"/>
</dbReference>
<evidence type="ECO:0000256" key="10">
    <source>
        <dbReference type="ARBA" id="ARBA00049007"/>
    </source>
</evidence>
<dbReference type="NCBIfam" id="NF003764">
    <property type="entry name" value="PRK05355.1"/>
    <property type="match status" value="1"/>
</dbReference>
<evidence type="ECO:0000256" key="8">
    <source>
        <dbReference type="ARBA" id="ARBA00023299"/>
    </source>
</evidence>
<dbReference type="GO" id="GO:0030170">
    <property type="term" value="F:pyridoxal phosphate binding"/>
    <property type="evidence" value="ECO:0007669"/>
    <property type="project" value="UniProtKB-UniRule"/>
</dbReference>
<keyword evidence="7 11" id="KW-0663">Pyridoxal phosphate</keyword>
<evidence type="ECO:0000256" key="9">
    <source>
        <dbReference type="ARBA" id="ARBA00047630"/>
    </source>
</evidence>
<evidence type="ECO:0000256" key="6">
    <source>
        <dbReference type="ARBA" id="ARBA00022679"/>
    </source>
</evidence>
<dbReference type="PANTHER" id="PTHR43247">
    <property type="entry name" value="PHOSPHOSERINE AMINOTRANSFERASE"/>
    <property type="match status" value="1"/>
</dbReference>
<dbReference type="GO" id="GO:0006564">
    <property type="term" value="P:L-serine biosynthetic process"/>
    <property type="evidence" value="ECO:0007669"/>
    <property type="project" value="UniProtKB-UniRule"/>
</dbReference>
<keyword evidence="11" id="KW-0963">Cytoplasm</keyword>
<dbReference type="CDD" id="cd00611">
    <property type="entry name" value="PSAT_like"/>
    <property type="match status" value="1"/>
</dbReference>
<feature type="binding site" evidence="11">
    <location>
        <position position="169"/>
    </location>
    <ligand>
        <name>pyridoxal 5'-phosphate</name>
        <dbReference type="ChEBI" id="CHEBI:597326"/>
    </ligand>
</feature>
<feature type="binding site" evidence="11">
    <location>
        <begin position="75"/>
        <end position="76"/>
    </location>
    <ligand>
        <name>pyridoxal 5'-phosphate</name>
        <dbReference type="ChEBI" id="CHEBI:597326"/>
    </ligand>
</feature>
<gene>
    <name evidence="11 14" type="primary">serC</name>
    <name evidence="14" type="ORF">H9737_06305</name>
</gene>